<organism evidence="1 2">
    <name type="scientific">Stegodyphus mimosarum</name>
    <name type="common">African social velvet spider</name>
    <dbReference type="NCBI Taxonomy" id="407821"/>
    <lineage>
        <taxon>Eukaryota</taxon>
        <taxon>Metazoa</taxon>
        <taxon>Ecdysozoa</taxon>
        <taxon>Arthropoda</taxon>
        <taxon>Chelicerata</taxon>
        <taxon>Arachnida</taxon>
        <taxon>Araneae</taxon>
        <taxon>Araneomorphae</taxon>
        <taxon>Entelegynae</taxon>
        <taxon>Eresoidea</taxon>
        <taxon>Eresidae</taxon>
        <taxon>Stegodyphus</taxon>
    </lineage>
</organism>
<dbReference type="AlphaFoldDB" id="A0A087TWB7"/>
<name>A0A087TWB7_STEMI</name>
<dbReference type="Proteomes" id="UP000054359">
    <property type="component" value="Unassembled WGS sequence"/>
</dbReference>
<evidence type="ECO:0000313" key="1">
    <source>
        <dbReference type="EMBL" id="KFM69406.1"/>
    </source>
</evidence>
<feature type="non-terminal residue" evidence="1">
    <location>
        <position position="1"/>
    </location>
</feature>
<evidence type="ECO:0000313" key="2">
    <source>
        <dbReference type="Proteomes" id="UP000054359"/>
    </source>
</evidence>
<accession>A0A087TWB7</accession>
<protein>
    <submittedName>
        <fullName evidence="1">Uncharacterized protein</fullName>
    </submittedName>
</protein>
<keyword evidence="2" id="KW-1185">Reference proteome</keyword>
<dbReference type="EMBL" id="KK117057">
    <property type="protein sequence ID" value="KFM69406.1"/>
    <property type="molecule type" value="Genomic_DNA"/>
</dbReference>
<reference evidence="1 2" key="1">
    <citation type="submission" date="2013-11" db="EMBL/GenBank/DDBJ databases">
        <title>Genome sequencing of Stegodyphus mimosarum.</title>
        <authorList>
            <person name="Bechsgaard J."/>
        </authorList>
    </citation>
    <scope>NUCLEOTIDE SEQUENCE [LARGE SCALE GENOMIC DNA]</scope>
</reference>
<feature type="non-terminal residue" evidence="1">
    <location>
        <position position="50"/>
    </location>
</feature>
<sequence>LYIRTSGFQILCGGILKSCKPPNSEAFHLRFTSTHSNFNQIFEIICWFFS</sequence>
<proteinExistence type="predicted"/>
<gene>
    <name evidence="1" type="ORF">X975_02219</name>
</gene>